<dbReference type="EMBL" id="LUXM01000024">
    <property type="protein sequence ID" value="KZU95980.1"/>
    <property type="molecule type" value="Genomic_DNA"/>
</dbReference>
<evidence type="ECO:0000313" key="3">
    <source>
        <dbReference type="Proteomes" id="UP000076882"/>
    </source>
</evidence>
<dbReference type="EMBL" id="LUXM01000024">
    <property type="protein sequence ID" value="KZU95896.1"/>
    <property type="molecule type" value="Genomic_DNA"/>
</dbReference>
<dbReference type="PATRIC" id="fig|1590.201.peg.1044"/>
<protein>
    <submittedName>
        <fullName evidence="1">Uncharacterized protein</fullName>
    </submittedName>
</protein>
<reference evidence="1 3" key="1">
    <citation type="submission" date="2016-03" db="EMBL/GenBank/DDBJ databases">
        <title>Comparative genomics of 54 Lactobacillus plantarum strains reveals genomic uncoupling from niche constraints.</title>
        <authorList>
            <person name="Martino M.E."/>
        </authorList>
    </citation>
    <scope>NUCLEOTIDE SEQUENCE [LARGE SCALE GENOMIC DNA]</scope>
    <source>
        <strain evidence="1 3">19.1</strain>
    </source>
</reference>
<dbReference type="AlphaFoldDB" id="A0A162G5Y8"/>
<sequence length="59" mass="6745">MDQDGQVIKPEIFNKELDDVASLFKNETQLESGIEKDIKLEKSSASKVVVNEKKDLMYK</sequence>
<gene>
    <name evidence="1" type="ORF">Lp19_1175</name>
    <name evidence="2" type="ORF">Lp19_1259</name>
</gene>
<evidence type="ECO:0000313" key="2">
    <source>
        <dbReference type="EMBL" id="KZU95980.1"/>
    </source>
</evidence>
<dbReference type="Proteomes" id="UP000076882">
    <property type="component" value="Unassembled WGS sequence"/>
</dbReference>
<name>A0A162G5Y8_LACPN</name>
<organism evidence="1 3">
    <name type="scientific">Lactiplantibacillus plantarum</name>
    <name type="common">Lactobacillus plantarum</name>
    <dbReference type="NCBI Taxonomy" id="1590"/>
    <lineage>
        <taxon>Bacteria</taxon>
        <taxon>Bacillati</taxon>
        <taxon>Bacillota</taxon>
        <taxon>Bacilli</taxon>
        <taxon>Lactobacillales</taxon>
        <taxon>Lactobacillaceae</taxon>
        <taxon>Lactiplantibacillus</taxon>
    </lineage>
</organism>
<proteinExistence type="predicted"/>
<comment type="caution">
    <text evidence="1">The sequence shown here is derived from an EMBL/GenBank/DDBJ whole genome shotgun (WGS) entry which is preliminary data.</text>
</comment>
<evidence type="ECO:0000313" key="1">
    <source>
        <dbReference type="EMBL" id="KZU95896.1"/>
    </source>
</evidence>
<accession>A0A162G5Y8</accession>